<dbReference type="Gene3D" id="3.40.50.300">
    <property type="entry name" value="P-loop containing nucleotide triphosphate hydrolases"/>
    <property type="match status" value="1"/>
</dbReference>
<keyword evidence="4 10" id="KW-0067">ATP-binding</keyword>
<evidence type="ECO:0000256" key="1">
    <source>
        <dbReference type="ARBA" id="ARBA00004651"/>
    </source>
</evidence>
<dbReference type="PROSITE" id="PS50929">
    <property type="entry name" value="ABC_TM1F"/>
    <property type="match status" value="1"/>
</dbReference>
<keyword evidence="2 7" id="KW-0812">Transmembrane</keyword>
<feature type="domain" description="ABC transporter" evidence="8">
    <location>
        <begin position="343"/>
        <end position="589"/>
    </location>
</feature>
<dbReference type="Gene3D" id="1.20.1560.10">
    <property type="entry name" value="ABC transporter type 1, transmembrane domain"/>
    <property type="match status" value="1"/>
</dbReference>
<comment type="subcellular location">
    <subcellularLocation>
        <location evidence="1">Cell membrane</location>
        <topology evidence="1">Multi-pass membrane protein</topology>
    </subcellularLocation>
</comment>
<dbReference type="SUPFAM" id="SSF52540">
    <property type="entry name" value="P-loop containing nucleoside triphosphate hydrolases"/>
    <property type="match status" value="1"/>
</dbReference>
<keyword evidence="6 7" id="KW-0472">Membrane</keyword>
<dbReference type="SMART" id="SM00382">
    <property type="entry name" value="AAA"/>
    <property type="match status" value="1"/>
</dbReference>
<dbReference type="InterPro" id="IPR027417">
    <property type="entry name" value="P-loop_NTPase"/>
</dbReference>
<dbReference type="InterPro" id="IPR036640">
    <property type="entry name" value="ABC1_TM_sf"/>
</dbReference>
<name>A0ABY9J710_9ACTN</name>
<keyword evidence="11" id="KW-1185">Reference proteome</keyword>
<accession>A0ABY9J710</accession>
<dbReference type="RefSeq" id="WP_306103159.1">
    <property type="nucleotide sequence ID" value="NZ_CP120983.1"/>
</dbReference>
<evidence type="ECO:0000256" key="2">
    <source>
        <dbReference type="ARBA" id="ARBA00022692"/>
    </source>
</evidence>
<evidence type="ECO:0000313" key="11">
    <source>
        <dbReference type="Proteomes" id="UP001224433"/>
    </source>
</evidence>
<evidence type="ECO:0000256" key="3">
    <source>
        <dbReference type="ARBA" id="ARBA00022741"/>
    </source>
</evidence>
<feature type="domain" description="ABC transmembrane type-1" evidence="9">
    <location>
        <begin position="32"/>
        <end position="307"/>
    </location>
</feature>
<evidence type="ECO:0000259" key="9">
    <source>
        <dbReference type="PROSITE" id="PS50929"/>
    </source>
</evidence>
<dbReference type="PANTHER" id="PTHR43394">
    <property type="entry name" value="ATP-DEPENDENT PERMEASE MDL1, MITOCHONDRIAL"/>
    <property type="match status" value="1"/>
</dbReference>
<reference evidence="10 11" key="1">
    <citation type="submission" date="2023-03" db="EMBL/GenBank/DDBJ databases">
        <title>Isolation and description of six Streptomyces strains from soil environments, able to metabolize different microbial glucans.</title>
        <authorList>
            <person name="Widen T."/>
            <person name="Larsbrink J."/>
        </authorList>
    </citation>
    <scope>NUCLEOTIDE SEQUENCE [LARGE SCALE GENOMIC DNA]</scope>
    <source>
        <strain evidence="10 11">Alt3</strain>
    </source>
</reference>
<feature type="transmembrane region" description="Helical" evidence="7">
    <location>
        <begin position="149"/>
        <end position="175"/>
    </location>
</feature>
<dbReference type="GO" id="GO:0005524">
    <property type="term" value="F:ATP binding"/>
    <property type="evidence" value="ECO:0007669"/>
    <property type="project" value="UniProtKB-KW"/>
</dbReference>
<evidence type="ECO:0000256" key="7">
    <source>
        <dbReference type="SAM" id="Phobius"/>
    </source>
</evidence>
<feature type="transmembrane region" description="Helical" evidence="7">
    <location>
        <begin position="57"/>
        <end position="76"/>
    </location>
</feature>
<evidence type="ECO:0000256" key="6">
    <source>
        <dbReference type="ARBA" id="ARBA00023136"/>
    </source>
</evidence>
<organism evidence="10 11">
    <name type="scientific">Streptomyces glycanivorans</name>
    <dbReference type="NCBI Taxonomy" id="3033808"/>
    <lineage>
        <taxon>Bacteria</taxon>
        <taxon>Bacillati</taxon>
        <taxon>Actinomycetota</taxon>
        <taxon>Actinomycetes</taxon>
        <taxon>Kitasatosporales</taxon>
        <taxon>Streptomycetaceae</taxon>
        <taxon>Streptomyces</taxon>
    </lineage>
</organism>
<dbReference type="PROSITE" id="PS50893">
    <property type="entry name" value="ABC_TRANSPORTER_2"/>
    <property type="match status" value="1"/>
</dbReference>
<evidence type="ECO:0000256" key="4">
    <source>
        <dbReference type="ARBA" id="ARBA00022840"/>
    </source>
</evidence>
<dbReference type="InterPro" id="IPR011527">
    <property type="entry name" value="ABC1_TM_dom"/>
</dbReference>
<dbReference type="InterPro" id="IPR003439">
    <property type="entry name" value="ABC_transporter-like_ATP-bd"/>
</dbReference>
<dbReference type="Proteomes" id="UP001224433">
    <property type="component" value="Chromosome"/>
</dbReference>
<dbReference type="SUPFAM" id="SSF90123">
    <property type="entry name" value="ABC transporter transmembrane region"/>
    <property type="match status" value="1"/>
</dbReference>
<keyword evidence="5 7" id="KW-1133">Transmembrane helix</keyword>
<evidence type="ECO:0000313" key="10">
    <source>
        <dbReference type="EMBL" id="WLQ63437.1"/>
    </source>
</evidence>
<dbReference type="InterPro" id="IPR039421">
    <property type="entry name" value="Type_1_exporter"/>
</dbReference>
<proteinExistence type="predicted"/>
<protein>
    <submittedName>
        <fullName evidence="10">ABC transporter ATP-binding protein</fullName>
    </submittedName>
</protein>
<evidence type="ECO:0000256" key="5">
    <source>
        <dbReference type="ARBA" id="ARBA00022989"/>
    </source>
</evidence>
<evidence type="ECO:0000259" key="8">
    <source>
        <dbReference type="PROSITE" id="PS50893"/>
    </source>
</evidence>
<keyword evidence="3" id="KW-0547">Nucleotide-binding</keyword>
<sequence length="597" mass="63583">MKRVVSLWAELFALSWRRTPGVVAGNLAVLSLGVVATSGTAVALARAVDGMAGGNRTAAVVGAAAAAVCYAVSHMSGLMSGTLRVVAVERVGFTDVNSEIYRDIGTLQGLEHLERTDFLDRVTTVSRSAWGITNSLWGAIGMLADTLQLVVLLCLLGTVSPWLLLLLPAACLPLLANYRAQRLVTAAETETAEDFRLQRHLFELATDAGAGKEIRVAGATAALAERQSAAWDRAMRARYWARLRASAVKAAGWAVFTTGFGGGLGLVVWQAAHGQGSSGDVVLTITVAATLRQAVQQTLARAGETLDGMRLVEPFLWLRAYAARDRARTRGTETAPGSLREGIRLEQVTYTYPGTDRTALDAVSCTLPAGAVVAVVGEYGSGKTTLVKLLAKFYRPDSGRITVDGYDLATLDTDAWRARISAAFQDFGRFRTVFAETVGLGDLPHKDEPSRIAEAVAAADAESVVGSLPEGLDTRLGRELGGVDLSEGQWQKTALARAAMRQSPLLFVLDEPTASLDAPSEEEIFQRYMDRARSLAARTGAVTVIVSHRFSTLSGADLILVLDRGRLAEQGTHEELLALGGRYADLYGIQATAYTAS</sequence>
<feature type="transmembrane region" description="Helical" evidence="7">
    <location>
        <begin position="27"/>
        <end position="45"/>
    </location>
</feature>
<dbReference type="EMBL" id="CP120983">
    <property type="protein sequence ID" value="WLQ63437.1"/>
    <property type="molecule type" value="Genomic_DNA"/>
</dbReference>
<dbReference type="Pfam" id="PF00005">
    <property type="entry name" value="ABC_tran"/>
    <property type="match status" value="1"/>
</dbReference>
<dbReference type="InterPro" id="IPR003593">
    <property type="entry name" value="AAA+_ATPase"/>
</dbReference>
<gene>
    <name evidence="10" type="ORF">P8A20_07425</name>
</gene>
<dbReference type="PANTHER" id="PTHR43394:SF1">
    <property type="entry name" value="ATP-BINDING CASSETTE SUB-FAMILY B MEMBER 10, MITOCHONDRIAL"/>
    <property type="match status" value="1"/>
</dbReference>